<dbReference type="EMBL" id="BAAAOB010000001">
    <property type="protein sequence ID" value="GAA1780395.1"/>
    <property type="molecule type" value="Genomic_DNA"/>
</dbReference>
<keyword evidence="3" id="KW-1185">Reference proteome</keyword>
<dbReference type="Gene3D" id="3.40.390.10">
    <property type="entry name" value="Collagenase (Catalytic Domain)"/>
    <property type="match status" value="1"/>
</dbReference>
<comment type="caution">
    <text evidence="2">The sequence shown here is derived from an EMBL/GenBank/DDBJ whole genome shotgun (WGS) entry which is preliminary data.</text>
</comment>
<dbReference type="PANTHER" id="PTHR30032:SF8">
    <property type="entry name" value="GERMINATION-SPECIFIC N-ACETYLMURAMOYL-L-ALANINE AMIDASE"/>
    <property type="match status" value="1"/>
</dbReference>
<dbReference type="SUPFAM" id="SSF55486">
    <property type="entry name" value="Metalloproteases ('zincins'), catalytic domain"/>
    <property type="match status" value="1"/>
</dbReference>
<accession>A0ABP4XLL1</accession>
<dbReference type="PANTHER" id="PTHR30032">
    <property type="entry name" value="N-ACETYLMURAMOYL-L-ALANINE AMIDASE-RELATED"/>
    <property type="match status" value="1"/>
</dbReference>
<evidence type="ECO:0008006" key="4">
    <source>
        <dbReference type="Google" id="ProtNLM"/>
    </source>
</evidence>
<sequence length="742" mass="75687">MTTTLLVVPISSAGAAEGDSAGDWFATETRLGRSLPGEVPEGSLRSRTVALDANAAVNAVATAKSLASAAPGARTIVPKAGDLKLTLFDEQQLTIDVTEVAVTLDAEGIDSRPTVEVMGTHVEGGGLTASAAFTFVSDAAGNYSLVGGIDRGAEPRVTIEQQAAGVARIDEIDENISDPVGHGDDALVPDGVVPPTENPATEPEPESVPEPDPAAAVPQVDLVVGYEKSMGSKTVTTIKQRVTETNTALATSKANVRLNLVSVIPVSHAQDAKDMRNDLKMLQAGTGSLALLKNQREALGADLAALVVPKVVGGYCGWAWRPSAGGASEYAFSVSSFDTRCGSHTLAHEIGHNLGGNHDRAHATIDNIPFSYSYGFQVPGKARDIMAYDCDNTYCPRKLQFSNPNVDFIGYKGLKSGAANANNARSFSAMAPTISKYRARTAYARLSGADRYATAVAISKHGSPDASKVSTLVVATGGEFPDALSAAPLAAKVGGPLLLTTPTVLSTATKAEIQRLKPSKIIIAGGTGAVSAAVETSLKGLVTSGGSVVRLSGADRYATSLAIAKYGFAATGFAFIATGADYPDALSAGAAAGKLGAPVVLVPGAASAASAEVKSYLTAAAVKNVYISGGTAIVSSGIQSSVASGRTVKRYAGSDRYNTSVLIANDHHTKGGRMYLASGLDFPDALAGAAVAGRNKAPLILSGKTCVLGSITSVQAAIKPTSVYLLGGAALLAEAIRQGQAC</sequence>
<proteinExistence type="predicted"/>
<gene>
    <name evidence="2" type="ORF">GCM10009768_06620</name>
</gene>
<evidence type="ECO:0000313" key="3">
    <source>
        <dbReference type="Proteomes" id="UP001500851"/>
    </source>
</evidence>
<dbReference type="Pfam" id="PF04122">
    <property type="entry name" value="CW_binding_2"/>
    <property type="match status" value="3"/>
</dbReference>
<reference evidence="3" key="1">
    <citation type="journal article" date="2019" name="Int. J. Syst. Evol. Microbiol.">
        <title>The Global Catalogue of Microorganisms (GCM) 10K type strain sequencing project: providing services to taxonomists for standard genome sequencing and annotation.</title>
        <authorList>
            <consortium name="The Broad Institute Genomics Platform"/>
            <consortium name="The Broad Institute Genome Sequencing Center for Infectious Disease"/>
            <person name="Wu L."/>
            <person name="Ma J."/>
        </authorList>
    </citation>
    <scope>NUCLEOTIDE SEQUENCE [LARGE SCALE GENOMIC DNA]</scope>
    <source>
        <strain evidence="3">JCM 14736</strain>
    </source>
</reference>
<dbReference type="InterPro" id="IPR051922">
    <property type="entry name" value="Bact_Sporulation_Assoc"/>
</dbReference>
<dbReference type="RefSeq" id="WP_344029266.1">
    <property type="nucleotide sequence ID" value="NZ_BAAAOB010000001.1"/>
</dbReference>
<dbReference type="Pfam" id="PF13583">
    <property type="entry name" value="Reprolysin_4"/>
    <property type="match status" value="1"/>
</dbReference>
<name>A0ABP4XLL1_9MICO</name>
<dbReference type="InterPro" id="IPR007253">
    <property type="entry name" value="Cell_wall-bd_2"/>
</dbReference>
<feature type="region of interest" description="Disordered" evidence="1">
    <location>
        <begin position="174"/>
        <end position="213"/>
    </location>
</feature>
<evidence type="ECO:0000313" key="2">
    <source>
        <dbReference type="EMBL" id="GAA1780395.1"/>
    </source>
</evidence>
<protein>
    <recommendedName>
        <fullName evidence="4">Cell wall binding repeat protein</fullName>
    </recommendedName>
</protein>
<dbReference type="Proteomes" id="UP001500851">
    <property type="component" value="Unassembled WGS sequence"/>
</dbReference>
<evidence type="ECO:0000256" key="1">
    <source>
        <dbReference type="SAM" id="MobiDB-lite"/>
    </source>
</evidence>
<dbReference type="Gene3D" id="3.40.50.12090">
    <property type="match status" value="2"/>
</dbReference>
<dbReference type="InterPro" id="IPR024079">
    <property type="entry name" value="MetalloPept_cat_dom_sf"/>
</dbReference>
<organism evidence="2 3">
    <name type="scientific">Leucobacter iarius</name>
    <dbReference type="NCBI Taxonomy" id="333963"/>
    <lineage>
        <taxon>Bacteria</taxon>
        <taxon>Bacillati</taxon>
        <taxon>Actinomycetota</taxon>
        <taxon>Actinomycetes</taxon>
        <taxon>Micrococcales</taxon>
        <taxon>Microbacteriaceae</taxon>
        <taxon>Leucobacter</taxon>
    </lineage>
</organism>